<sequence length="404" mass="43361">MVAILNGIRVLEVASWTYVPIAGGVLTEWGAEVIKVEHPETGDPQRGLVTSGLVPAGGVAHMVELPNRGKRSVGLDLKSPDGHDVLLQLAARCDVFLTNFLPAQREKMGFDYADIRAVNPTVVYACGSAHGPRGPEANRGGYDQSTFWGRTGAADTVTPHEIDFPVNQPGAAFGDVMGGLTLAGGIAAALLHRERTGESITVDSSLLAMGVWAMGANLAASAAFGVERMPRYSPQTAPNALVNSYRTKDDRWVSLVMLESDRFWPELTAALGGPELAADPRFIDHAARMTNSQEAIAAIQELFNRYTFDEVKQVLATVRGAWAPVQRPIEVLTDPQVVANGYLQHLTDANGTPFQLVPAPLQFNGEHGVVRHAPAHGEHTDEVLSELGLDMERILELKLSGAVL</sequence>
<reference evidence="1 2" key="1">
    <citation type="submission" date="2016-11" db="EMBL/GenBank/DDBJ databases">
        <authorList>
            <person name="Jaros S."/>
            <person name="Januszkiewicz K."/>
            <person name="Wedrychowicz H."/>
        </authorList>
    </citation>
    <scope>NUCLEOTIDE SEQUENCE [LARGE SCALE GENOMIC DNA]</scope>
    <source>
        <strain evidence="1 2">DSM 46144</strain>
    </source>
</reference>
<dbReference type="InterPro" id="IPR003673">
    <property type="entry name" value="CoA-Trfase_fam_III"/>
</dbReference>
<dbReference type="SUPFAM" id="SSF89796">
    <property type="entry name" value="CoA-transferase family III (CaiB/BaiF)"/>
    <property type="match status" value="1"/>
</dbReference>
<evidence type="ECO:0000313" key="2">
    <source>
        <dbReference type="Proteomes" id="UP000184440"/>
    </source>
</evidence>
<dbReference type="InterPro" id="IPR023606">
    <property type="entry name" value="CoA-Trfase_III_dom_1_sf"/>
</dbReference>
<dbReference type="EMBL" id="FRCS01000003">
    <property type="protein sequence ID" value="SHN17866.1"/>
    <property type="molecule type" value="Genomic_DNA"/>
</dbReference>
<dbReference type="GO" id="GO:0016740">
    <property type="term" value="F:transferase activity"/>
    <property type="evidence" value="ECO:0007669"/>
    <property type="project" value="UniProtKB-KW"/>
</dbReference>
<dbReference type="STRING" id="134849.SAMN05443668_103459"/>
<accession>A0A1M7PKV9</accession>
<proteinExistence type="predicted"/>
<dbReference type="AlphaFoldDB" id="A0A1M7PKV9"/>
<dbReference type="RefSeq" id="WP_178379854.1">
    <property type="nucleotide sequence ID" value="NZ_FRCS01000003.1"/>
</dbReference>
<dbReference type="Gene3D" id="3.40.50.10540">
    <property type="entry name" value="Crotonobetainyl-coa:carnitine coa-transferase, domain 1"/>
    <property type="match status" value="1"/>
</dbReference>
<keyword evidence="2" id="KW-1185">Reference proteome</keyword>
<dbReference type="Proteomes" id="UP000184440">
    <property type="component" value="Unassembled WGS sequence"/>
</dbReference>
<evidence type="ECO:0000313" key="1">
    <source>
        <dbReference type="EMBL" id="SHN17866.1"/>
    </source>
</evidence>
<dbReference type="Gene3D" id="3.30.1540.10">
    <property type="entry name" value="formyl-coa transferase, domain 3"/>
    <property type="match status" value="1"/>
</dbReference>
<name>A0A1M7PKV9_9ACTN</name>
<dbReference type="InterPro" id="IPR050509">
    <property type="entry name" value="CoA-transferase_III"/>
</dbReference>
<protein>
    <submittedName>
        <fullName evidence="1">Crotonobetainyl-CoA:carnitine CoA-transferase CaiB</fullName>
    </submittedName>
</protein>
<dbReference type="InterPro" id="IPR044855">
    <property type="entry name" value="CoA-Trfase_III_dom3_sf"/>
</dbReference>
<dbReference type="PANTHER" id="PTHR48228:SF2">
    <property type="entry name" value="E-CINNAMOYL-COA:R-PHENYLLACTATE COA TRANSFERASE LARGE SUBUNIT"/>
    <property type="match status" value="1"/>
</dbReference>
<dbReference type="Pfam" id="PF02515">
    <property type="entry name" value="CoA_transf_3"/>
    <property type="match status" value="1"/>
</dbReference>
<keyword evidence="1" id="KW-0808">Transferase</keyword>
<dbReference type="PANTHER" id="PTHR48228">
    <property type="entry name" value="SUCCINYL-COA--D-CITRAMALATE COA-TRANSFERASE"/>
    <property type="match status" value="1"/>
</dbReference>
<gene>
    <name evidence="1" type="ORF">SAMN05443668_103459</name>
</gene>
<organism evidence="1 2">
    <name type="scientific">Cryptosporangium aurantiacum</name>
    <dbReference type="NCBI Taxonomy" id="134849"/>
    <lineage>
        <taxon>Bacteria</taxon>
        <taxon>Bacillati</taxon>
        <taxon>Actinomycetota</taxon>
        <taxon>Actinomycetes</taxon>
        <taxon>Cryptosporangiales</taxon>
        <taxon>Cryptosporangiaceae</taxon>
        <taxon>Cryptosporangium</taxon>
    </lineage>
</organism>